<feature type="binding site" evidence="5">
    <location>
        <position position="53"/>
    </location>
    <ligand>
        <name>Ca(2+)</name>
        <dbReference type="ChEBI" id="CHEBI:29108"/>
    </ligand>
</feature>
<evidence type="ECO:0000256" key="6">
    <source>
        <dbReference type="PIRSR" id="PIRSR601211-3"/>
    </source>
</evidence>
<feature type="signal peptide" evidence="8">
    <location>
        <begin position="1"/>
        <end position="19"/>
    </location>
</feature>
<evidence type="ECO:0000256" key="1">
    <source>
        <dbReference type="ARBA" id="ARBA00004613"/>
    </source>
</evidence>
<feature type="binding site" evidence="5">
    <location>
        <position position="55"/>
    </location>
    <ligand>
        <name>Ca(2+)</name>
        <dbReference type="ChEBI" id="CHEBI:29108"/>
    </ligand>
</feature>
<dbReference type="EC" id="3.1.1.4" evidence="8"/>
<dbReference type="Proteomes" id="UP000298787">
    <property type="component" value="Chromosome 16"/>
</dbReference>
<protein>
    <recommendedName>
        <fullName evidence="8">Phospholipase A2</fullName>
        <ecNumber evidence="8">3.1.1.4</ecNumber>
    </recommendedName>
</protein>
<feature type="binding site" evidence="5">
    <location>
        <position position="51"/>
    </location>
    <ligand>
        <name>Ca(2+)</name>
        <dbReference type="ChEBI" id="CHEBI:29108"/>
    </ligand>
</feature>
<dbReference type="GO" id="GO:0050482">
    <property type="term" value="P:arachidonate secretion"/>
    <property type="evidence" value="ECO:0007669"/>
    <property type="project" value="InterPro"/>
</dbReference>
<comment type="similarity">
    <text evidence="7">Belongs to the phospholipase A2 family.</text>
</comment>
<evidence type="ECO:0000313" key="10">
    <source>
        <dbReference type="EMBL" id="TKS84231.1"/>
    </source>
</evidence>
<accession>A0A4U5V9R2</accession>
<feature type="disulfide bond" evidence="6">
    <location>
        <begin position="67"/>
        <end position="124"/>
    </location>
</feature>
<evidence type="ECO:0000313" key="11">
    <source>
        <dbReference type="Proteomes" id="UP000298787"/>
    </source>
</evidence>
<dbReference type="Pfam" id="PF00068">
    <property type="entry name" value="Phospholip_A2_1"/>
    <property type="match status" value="1"/>
</dbReference>
<dbReference type="OrthoDB" id="5841574at2759"/>
<keyword evidence="2 8" id="KW-0964">Secreted</keyword>
<gene>
    <name evidence="10" type="ORF">D9C73_019001</name>
</gene>
<feature type="binding site" evidence="5">
    <location>
        <position position="72"/>
    </location>
    <ligand>
        <name>Ca(2+)</name>
        <dbReference type="ChEBI" id="CHEBI:29108"/>
    </ligand>
</feature>
<name>A0A4U5V9R2_COLLU</name>
<dbReference type="InterPro" id="IPR001211">
    <property type="entry name" value="PLA2"/>
</dbReference>
<dbReference type="STRING" id="240159.A0A4U5V9R2"/>
<dbReference type="GO" id="GO:0016042">
    <property type="term" value="P:lipid catabolic process"/>
    <property type="evidence" value="ECO:0007669"/>
    <property type="project" value="InterPro"/>
</dbReference>
<feature type="disulfide bond" evidence="6">
    <location>
        <begin position="103"/>
        <end position="115"/>
    </location>
</feature>
<dbReference type="GO" id="GO:0005576">
    <property type="term" value="C:extracellular region"/>
    <property type="evidence" value="ECO:0007669"/>
    <property type="project" value="UniProtKB-SubCell"/>
</dbReference>
<feature type="domain" description="Phospholipase A2-like central" evidence="9">
    <location>
        <begin position="24"/>
        <end position="143"/>
    </location>
</feature>
<evidence type="ECO:0000256" key="8">
    <source>
        <dbReference type="RuleBase" id="RU361236"/>
    </source>
</evidence>
<keyword evidence="8" id="KW-0732">Signal</keyword>
<keyword evidence="11" id="KW-1185">Reference proteome</keyword>
<comment type="cofactor">
    <cofactor evidence="5">
        <name>Ca(2+)</name>
        <dbReference type="ChEBI" id="CHEBI:29108"/>
    </cofactor>
    <text evidence="5">Binds 1 Ca(2+) ion per subunit.</text>
</comment>
<keyword evidence="5 8" id="KW-0106">Calcium</keyword>
<keyword evidence="8" id="KW-0443">Lipid metabolism</keyword>
<feature type="disulfide bond" evidence="6">
    <location>
        <begin position="83"/>
        <end position="110"/>
    </location>
</feature>
<dbReference type="GO" id="GO:0047498">
    <property type="term" value="F:calcium-dependent phospholipase A2 activity"/>
    <property type="evidence" value="ECO:0007669"/>
    <property type="project" value="TreeGrafter"/>
</dbReference>
<dbReference type="InterPro" id="IPR033113">
    <property type="entry name" value="PLA2_histidine"/>
</dbReference>
<comment type="catalytic activity">
    <reaction evidence="8">
        <text>a 1,2-diacyl-sn-glycero-3-phosphocholine + H2O = a 1-acyl-sn-glycero-3-phosphocholine + a fatty acid + H(+)</text>
        <dbReference type="Rhea" id="RHEA:15801"/>
        <dbReference type="ChEBI" id="CHEBI:15377"/>
        <dbReference type="ChEBI" id="CHEBI:15378"/>
        <dbReference type="ChEBI" id="CHEBI:28868"/>
        <dbReference type="ChEBI" id="CHEBI:57643"/>
        <dbReference type="ChEBI" id="CHEBI:58168"/>
        <dbReference type="EC" id="3.1.1.4"/>
    </reaction>
</comment>
<reference evidence="10 11" key="1">
    <citation type="submission" date="2019-01" db="EMBL/GenBank/DDBJ databases">
        <title>Genome Assembly of Collichthys lucidus.</title>
        <authorList>
            <person name="Cai M."/>
            <person name="Xiao S."/>
        </authorList>
    </citation>
    <scope>NUCLEOTIDE SEQUENCE [LARGE SCALE GENOMIC DNA]</scope>
    <source>
        <strain evidence="10">JT15FE1705JMU</strain>
        <tissue evidence="10">Muscle</tissue>
    </source>
</reference>
<evidence type="ECO:0000256" key="2">
    <source>
        <dbReference type="ARBA" id="ARBA00022525"/>
    </source>
</evidence>
<evidence type="ECO:0000256" key="3">
    <source>
        <dbReference type="ARBA" id="ARBA00023157"/>
    </source>
</evidence>
<keyword evidence="5" id="KW-0479">Metal-binding</keyword>
<dbReference type="FunFam" id="1.20.90.10:FF:000007">
    <property type="entry name" value="Acidic phospholipase A2"/>
    <property type="match status" value="1"/>
</dbReference>
<dbReference type="GO" id="GO:0005543">
    <property type="term" value="F:phospholipid binding"/>
    <property type="evidence" value="ECO:0007669"/>
    <property type="project" value="TreeGrafter"/>
</dbReference>
<organism evidence="10 11">
    <name type="scientific">Collichthys lucidus</name>
    <name type="common">Big head croaker</name>
    <name type="synonym">Sciaena lucida</name>
    <dbReference type="NCBI Taxonomy" id="240159"/>
    <lineage>
        <taxon>Eukaryota</taxon>
        <taxon>Metazoa</taxon>
        <taxon>Chordata</taxon>
        <taxon>Craniata</taxon>
        <taxon>Vertebrata</taxon>
        <taxon>Euteleostomi</taxon>
        <taxon>Actinopterygii</taxon>
        <taxon>Neopterygii</taxon>
        <taxon>Teleostei</taxon>
        <taxon>Neoteleostei</taxon>
        <taxon>Acanthomorphata</taxon>
        <taxon>Eupercaria</taxon>
        <taxon>Sciaenidae</taxon>
        <taxon>Collichthys</taxon>
    </lineage>
</organism>
<keyword evidence="8" id="KW-0378">Hydrolase</keyword>
<dbReference type="PROSITE" id="PS00118">
    <property type="entry name" value="PA2_HIS"/>
    <property type="match status" value="1"/>
</dbReference>
<evidence type="ECO:0000259" key="9">
    <source>
        <dbReference type="SMART" id="SM00085"/>
    </source>
</evidence>
<dbReference type="PROSITE" id="PS00119">
    <property type="entry name" value="PA2_ASP"/>
    <property type="match status" value="1"/>
</dbReference>
<sequence>MNTFQTLFVLAACLSFAQSMDHKSVLQFGNMILCVLPHSDPIGQFANYGCYCGFGGSGKPVDALDRCCQIHDHCYSVAQDHGCEPYFTDYNFKCYKPWRQLTCLDTCNSCERFLCECDRAAACCFGRSHWYPEHYNLPQNLCH</sequence>
<dbReference type="InterPro" id="IPR016090">
    <property type="entry name" value="PLA2-like_dom"/>
</dbReference>
<dbReference type="PANTHER" id="PTHR11716">
    <property type="entry name" value="PHOSPHOLIPASE A2 FAMILY MEMBER"/>
    <property type="match status" value="1"/>
</dbReference>
<evidence type="ECO:0000256" key="7">
    <source>
        <dbReference type="RuleBase" id="RU003654"/>
    </source>
</evidence>
<dbReference type="PRINTS" id="PR00389">
    <property type="entry name" value="PHPHLIPASEA2"/>
</dbReference>
<evidence type="ECO:0000256" key="4">
    <source>
        <dbReference type="PIRSR" id="PIRSR601211-1"/>
    </source>
</evidence>
<proteinExistence type="inferred from homology"/>
<feature type="disulfide bond" evidence="6">
    <location>
        <begin position="74"/>
        <end position="117"/>
    </location>
</feature>
<dbReference type="EMBL" id="CM014093">
    <property type="protein sequence ID" value="TKS84231.1"/>
    <property type="molecule type" value="Genomic_DNA"/>
</dbReference>
<keyword evidence="3 6" id="KW-1015">Disulfide bond</keyword>
<dbReference type="SUPFAM" id="SSF48619">
    <property type="entry name" value="Phospholipase A2, PLA2"/>
    <property type="match status" value="1"/>
</dbReference>
<feature type="chain" id="PRO_5020825142" description="Phospholipase A2" evidence="8">
    <location>
        <begin position="20"/>
        <end position="143"/>
    </location>
</feature>
<evidence type="ECO:0000256" key="5">
    <source>
        <dbReference type="PIRSR" id="PIRSR601211-2"/>
    </source>
</evidence>
<dbReference type="AlphaFoldDB" id="A0A4U5V9R2"/>
<dbReference type="InterPro" id="IPR033112">
    <property type="entry name" value="PLA2_Asp_AS"/>
</dbReference>
<dbReference type="InterPro" id="IPR036444">
    <property type="entry name" value="PLipase_A2_dom_sf"/>
</dbReference>
<comment type="subcellular location">
    <subcellularLocation>
        <location evidence="1 8">Secreted</location>
    </subcellularLocation>
</comment>
<feature type="active site" evidence="4">
    <location>
        <position position="118"/>
    </location>
</feature>
<dbReference type="PANTHER" id="PTHR11716:SF100">
    <property type="entry name" value="PHOSPHOLIPASE A2"/>
    <property type="match status" value="1"/>
</dbReference>
<feature type="disulfide bond" evidence="6">
    <location>
        <begin position="52"/>
        <end position="68"/>
    </location>
</feature>
<dbReference type="GO" id="GO:0005509">
    <property type="term" value="F:calcium ion binding"/>
    <property type="evidence" value="ECO:0007669"/>
    <property type="project" value="InterPro"/>
</dbReference>
<dbReference type="Gene3D" id="1.20.90.10">
    <property type="entry name" value="Phospholipase A2 domain"/>
    <property type="match status" value="1"/>
</dbReference>
<dbReference type="CDD" id="cd00125">
    <property type="entry name" value="PLA2c"/>
    <property type="match status" value="1"/>
</dbReference>
<dbReference type="SMART" id="SM00085">
    <property type="entry name" value="PA2c"/>
    <property type="match status" value="1"/>
</dbReference>
<feature type="active site" evidence="4">
    <location>
        <position position="71"/>
    </location>
</feature>
<dbReference type="GO" id="GO:0006644">
    <property type="term" value="P:phospholipid metabolic process"/>
    <property type="evidence" value="ECO:0007669"/>
    <property type="project" value="InterPro"/>
</dbReference>